<dbReference type="GO" id="GO:0016020">
    <property type="term" value="C:membrane"/>
    <property type="evidence" value="ECO:0007669"/>
    <property type="project" value="UniProtKB-SubCell"/>
</dbReference>
<evidence type="ECO:0000256" key="3">
    <source>
        <dbReference type="ARBA" id="ARBA00022989"/>
    </source>
</evidence>
<organism evidence="9">
    <name type="scientific">Anisakis simplex</name>
    <name type="common">Herring worm</name>
    <dbReference type="NCBI Taxonomy" id="6269"/>
    <lineage>
        <taxon>Eukaryota</taxon>
        <taxon>Metazoa</taxon>
        <taxon>Ecdysozoa</taxon>
        <taxon>Nematoda</taxon>
        <taxon>Chromadorea</taxon>
        <taxon>Rhabditida</taxon>
        <taxon>Spirurina</taxon>
        <taxon>Ascaridomorpha</taxon>
        <taxon>Ascaridoidea</taxon>
        <taxon>Anisakidae</taxon>
        <taxon>Anisakis</taxon>
        <taxon>Anisakis simplex complex</taxon>
    </lineage>
</organism>
<feature type="transmembrane region" description="Helical" evidence="5">
    <location>
        <begin position="312"/>
        <end position="337"/>
    </location>
</feature>
<dbReference type="Pfam" id="PF00001">
    <property type="entry name" value="7tm_1"/>
    <property type="match status" value="1"/>
</dbReference>
<evidence type="ECO:0000313" key="8">
    <source>
        <dbReference type="Proteomes" id="UP000267096"/>
    </source>
</evidence>
<dbReference type="GO" id="GO:0004930">
    <property type="term" value="F:G protein-coupled receptor activity"/>
    <property type="evidence" value="ECO:0007669"/>
    <property type="project" value="InterPro"/>
</dbReference>
<dbReference type="InterPro" id="IPR017452">
    <property type="entry name" value="GPCR_Rhodpsn_7TM"/>
</dbReference>
<dbReference type="PANTHER" id="PTHR46709">
    <property type="entry name" value="PROTEIN CBG23488-RELATED"/>
    <property type="match status" value="1"/>
</dbReference>
<keyword evidence="4 5" id="KW-0472">Membrane</keyword>
<accession>A0A0M3J176</accession>
<proteinExistence type="predicted"/>
<evidence type="ECO:0000313" key="9">
    <source>
        <dbReference type="WBParaSite" id="ASIM_0000127101-mRNA-1"/>
    </source>
</evidence>
<keyword evidence="3 5" id="KW-1133">Transmembrane helix</keyword>
<evidence type="ECO:0000256" key="4">
    <source>
        <dbReference type="ARBA" id="ARBA00023136"/>
    </source>
</evidence>
<sequence>MLFEVDDDVLRAQLEVLAPNLVGLLNAAGRGVDDLGDIAGRNGTDSAALFGEGSGEGVAAAVRDGVGLGFELVPGGQVGELGRHPADPDRVAETAADVSERLLCSLTSEIGFSAPILVCGSIFSLVSILNNSVLAWSLVRKSRRASGGTDGTRADYGNGGNGGAGSSHLYYVLVLAILDLIVSLCYIPVIGVDYLKDRLQSMELARLWWAYFGYLLTITHVAMSASCFILVFVSIERYLLTVRNGARLTMARRNRRALCALALVLALLMKAPMVTELELRFEPACVGTVSEYVVDLSAKCATLWYGTVYRFWMRHLVTVVVPFILIICFNLMIVGAIKAQIRSERNCARLTGAVQLRNERIVSSGFGRGYGSLLRLIWSVFDCALMERVRSATWTMVLLCFTYVLSNAANVFVTFWEFIDYDTLIQQYFSFYMTCTDLASMLAVLTCMLRLPTYLVSVRFCADGERQAIVNYDISSSNAPAQNGIPGEWHKGNVRWQNAEKMLYWQTAKRRDKVTN</sequence>
<dbReference type="PANTHER" id="PTHR46709:SF3">
    <property type="entry name" value="G-PROTEIN COUPLED RECEPTORS FAMILY 1 PROFILE DOMAIN-CONTAINING PROTEIN"/>
    <property type="match status" value="1"/>
</dbReference>
<keyword evidence="8" id="KW-1185">Reference proteome</keyword>
<comment type="subcellular location">
    <subcellularLocation>
        <location evidence="1">Membrane</location>
    </subcellularLocation>
</comment>
<name>A0A0M3J176_ANISI</name>
<evidence type="ECO:0000313" key="7">
    <source>
        <dbReference type="EMBL" id="VDK18473.1"/>
    </source>
</evidence>
<dbReference type="WBParaSite" id="ASIM_0000127101-mRNA-1">
    <property type="protein sequence ID" value="ASIM_0000127101-mRNA-1"/>
    <property type="gene ID" value="ASIM_0000127101"/>
</dbReference>
<dbReference type="PROSITE" id="PS50262">
    <property type="entry name" value="G_PROTEIN_RECEP_F1_2"/>
    <property type="match status" value="1"/>
</dbReference>
<evidence type="ECO:0000259" key="6">
    <source>
        <dbReference type="PROSITE" id="PS50262"/>
    </source>
</evidence>
<dbReference type="Gene3D" id="1.20.1070.10">
    <property type="entry name" value="Rhodopsin 7-helix transmembrane proteins"/>
    <property type="match status" value="1"/>
</dbReference>
<evidence type="ECO:0000256" key="5">
    <source>
        <dbReference type="SAM" id="Phobius"/>
    </source>
</evidence>
<feature type="domain" description="G-protein coupled receptors family 1 profile" evidence="6">
    <location>
        <begin position="130"/>
        <end position="454"/>
    </location>
</feature>
<dbReference type="Proteomes" id="UP000267096">
    <property type="component" value="Unassembled WGS sequence"/>
</dbReference>
<dbReference type="EMBL" id="UYRR01001099">
    <property type="protein sequence ID" value="VDK18473.1"/>
    <property type="molecule type" value="Genomic_DNA"/>
</dbReference>
<evidence type="ECO:0000256" key="1">
    <source>
        <dbReference type="ARBA" id="ARBA00004370"/>
    </source>
</evidence>
<reference evidence="7 8" key="2">
    <citation type="submission" date="2018-11" db="EMBL/GenBank/DDBJ databases">
        <authorList>
            <consortium name="Pathogen Informatics"/>
        </authorList>
    </citation>
    <scope>NUCLEOTIDE SEQUENCE [LARGE SCALE GENOMIC DNA]</scope>
</reference>
<dbReference type="InterPro" id="IPR000276">
    <property type="entry name" value="GPCR_Rhodpsn"/>
</dbReference>
<feature type="transmembrane region" description="Helical" evidence="5">
    <location>
        <begin position="169"/>
        <end position="191"/>
    </location>
</feature>
<feature type="transmembrane region" description="Helical" evidence="5">
    <location>
        <begin position="211"/>
        <end position="235"/>
    </location>
</feature>
<dbReference type="AlphaFoldDB" id="A0A0M3J176"/>
<dbReference type="SUPFAM" id="SSF81321">
    <property type="entry name" value="Family A G protein-coupled receptor-like"/>
    <property type="match status" value="1"/>
</dbReference>
<reference evidence="9" key="1">
    <citation type="submission" date="2017-02" db="UniProtKB">
        <authorList>
            <consortium name="WormBaseParasite"/>
        </authorList>
    </citation>
    <scope>IDENTIFICATION</scope>
</reference>
<feature type="transmembrane region" description="Helical" evidence="5">
    <location>
        <begin position="428"/>
        <end position="449"/>
    </location>
</feature>
<keyword evidence="2 5" id="KW-0812">Transmembrane</keyword>
<protein>
    <submittedName>
        <fullName evidence="9">G_PROTEIN_RECEP_F1_2 domain-containing protein</fullName>
    </submittedName>
</protein>
<dbReference type="OrthoDB" id="5797421at2759"/>
<feature type="transmembrane region" description="Helical" evidence="5">
    <location>
        <begin position="396"/>
        <end position="416"/>
    </location>
</feature>
<feature type="transmembrane region" description="Helical" evidence="5">
    <location>
        <begin position="112"/>
        <end position="136"/>
    </location>
</feature>
<feature type="transmembrane region" description="Helical" evidence="5">
    <location>
        <begin position="256"/>
        <end position="273"/>
    </location>
</feature>
<gene>
    <name evidence="7" type="ORF">ASIM_LOCUS1159</name>
</gene>
<evidence type="ECO:0000256" key="2">
    <source>
        <dbReference type="ARBA" id="ARBA00022692"/>
    </source>
</evidence>